<comment type="similarity">
    <text evidence="1">Belongs to the Gfa family.</text>
</comment>
<protein>
    <recommendedName>
        <fullName evidence="5">CENP-V/GFA domain-containing protein</fullName>
    </recommendedName>
</protein>
<evidence type="ECO:0000313" key="7">
    <source>
        <dbReference type="Proteomes" id="UP001174694"/>
    </source>
</evidence>
<dbReference type="GO" id="GO:0016846">
    <property type="term" value="F:carbon-sulfur lyase activity"/>
    <property type="evidence" value="ECO:0007669"/>
    <property type="project" value="InterPro"/>
</dbReference>
<dbReference type="SUPFAM" id="SSF51316">
    <property type="entry name" value="Mss4-like"/>
    <property type="match status" value="1"/>
</dbReference>
<name>A0AA38RSX5_9PEZI</name>
<evidence type="ECO:0000256" key="3">
    <source>
        <dbReference type="ARBA" id="ARBA00022833"/>
    </source>
</evidence>
<dbReference type="GO" id="GO:0046872">
    <property type="term" value="F:metal ion binding"/>
    <property type="evidence" value="ECO:0007669"/>
    <property type="project" value="UniProtKB-KW"/>
</dbReference>
<organism evidence="6 7">
    <name type="scientific">Pleurostoma richardsiae</name>
    <dbReference type="NCBI Taxonomy" id="41990"/>
    <lineage>
        <taxon>Eukaryota</taxon>
        <taxon>Fungi</taxon>
        <taxon>Dikarya</taxon>
        <taxon>Ascomycota</taxon>
        <taxon>Pezizomycotina</taxon>
        <taxon>Sordariomycetes</taxon>
        <taxon>Sordariomycetidae</taxon>
        <taxon>Calosphaeriales</taxon>
        <taxon>Pleurostomataceae</taxon>
        <taxon>Pleurostoma</taxon>
    </lineage>
</organism>
<dbReference type="InterPro" id="IPR011057">
    <property type="entry name" value="Mss4-like_sf"/>
</dbReference>
<keyword evidence="3" id="KW-0862">Zinc</keyword>
<feature type="domain" description="CENP-V/GFA" evidence="5">
    <location>
        <begin position="1"/>
        <end position="105"/>
    </location>
</feature>
<keyword evidence="2" id="KW-0479">Metal-binding</keyword>
<dbReference type="EMBL" id="JANBVO010000009">
    <property type="protein sequence ID" value="KAJ9149955.1"/>
    <property type="molecule type" value="Genomic_DNA"/>
</dbReference>
<comment type="caution">
    <text evidence="6">The sequence shown here is derived from an EMBL/GenBank/DDBJ whole genome shotgun (WGS) entry which is preliminary data.</text>
</comment>
<evidence type="ECO:0000259" key="5">
    <source>
        <dbReference type="PROSITE" id="PS51891"/>
    </source>
</evidence>
<evidence type="ECO:0000313" key="6">
    <source>
        <dbReference type="EMBL" id="KAJ9149955.1"/>
    </source>
</evidence>
<gene>
    <name evidence="6" type="ORF">NKR23_g3904</name>
</gene>
<evidence type="ECO:0000256" key="1">
    <source>
        <dbReference type="ARBA" id="ARBA00005495"/>
    </source>
</evidence>
<dbReference type="Gene3D" id="3.90.1590.10">
    <property type="entry name" value="glutathione-dependent formaldehyde- activating enzyme (gfa)"/>
    <property type="match status" value="1"/>
</dbReference>
<evidence type="ECO:0000256" key="4">
    <source>
        <dbReference type="ARBA" id="ARBA00023239"/>
    </source>
</evidence>
<dbReference type="PROSITE" id="PS51891">
    <property type="entry name" value="CENP_V_GFA"/>
    <property type="match status" value="1"/>
</dbReference>
<keyword evidence="4" id="KW-0456">Lyase</keyword>
<dbReference type="Pfam" id="PF04828">
    <property type="entry name" value="GFA"/>
    <property type="match status" value="1"/>
</dbReference>
<proteinExistence type="inferred from homology"/>
<dbReference type="InterPro" id="IPR006913">
    <property type="entry name" value="CENP-V/GFA"/>
</dbReference>
<reference evidence="6" key="1">
    <citation type="submission" date="2022-07" db="EMBL/GenBank/DDBJ databases">
        <title>Fungi with potential for degradation of polypropylene.</title>
        <authorList>
            <person name="Gostincar C."/>
        </authorList>
    </citation>
    <scope>NUCLEOTIDE SEQUENCE</scope>
    <source>
        <strain evidence="6">EXF-13308</strain>
    </source>
</reference>
<sequence>MVGASCFCGNIGMNFDGEPLAHIICHCLDCRKISGGHFTDLILLDESVFRVRTGTPRSFTKTNDSGKPITHYFCGDCGSMLYRKTPSMPGKLLFLSGMIDDPEWTQSHPPREEIFAQRKAAWMPQICRLPGSP</sequence>
<dbReference type="AlphaFoldDB" id="A0AA38RSX5"/>
<dbReference type="PANTHER" id="PTHR33337">
    <property type="entry name" value="GFA DOMAIN-CONTAINING PROTEIN"/>
    <property type="match status" value="1"/>
</dbReference>
<dbReference type="PANTHER" id="PTHR33337:SF30">
    <property type="entry name" value="DUF636 DOMAIN PROTEIN (AFU_ORTHOLOGUE AFUA_1G03180)"/>
    <property type="match status" value="1"/>
</dbReference>
<dbReference type="Proteomes" id="UP001174694">
    <property type="component" value="Unassembled WGS sequence"/>
</dbReference>
<keyword evidence="7" id="KW-1185">Reference proteome</keyword>
<evidence type="ECO:0000256" key="2">
    <source>
        <dbReference type="ARBA" id="ARBA00022723"/>
    </source>
</evidence>
<accession>A0AA38RSX5</accession>